<proteinExistence type="inferred from homology"/>
<evidence type="ECO:0000256" key="9">
    <source>
        <dbReference type="ARBA" id="ARBA00023200"/>
    </source>
</evidence>
<evidence type="ECO:0000256" key="7">
    <source>
        <dbReference type="ARBA" id="ARBA00022777"/>
    </source>
</evidence>
<name>A0A183H4N6_9BILA</name>
<feature type="domain" description="Protein kinase" evidence="15">
    <location>
        <begin position="34"/>
        <end position="288"/>
    </location>
</feature>
<keyword evidence="17" id="KW-1185">Reference proteome</keyword>
<gene>
    <name evidence="16" type="ORF">OFLC_LOCUS2446</name>
</gene>
<dbReference type="Gene3D" id="1.10.510.10">
    <property type="entry name" value="Transferase(Phosphotransferase) domain 1"/>
    <property type="match status" value="1"/>
</dbReference>
<dbReference type="InterPro" id="IPR051138">
    <property type="entry name" value="PIM_Ser/Thr_kinase"/>
</dbReference>
<reference evidence="16 17" key="2">
    <citation type="submission" date="2018-11" db="EMBL/GenBank/DDBJ databases">
        <authorList>
            <consortium name="Pathogen Informatics"/>
        </authorList>
    </citation>
    <scope>NUCLEOTIDE SEQUENCE [LARGE SCALE GENOMIC DNA]</scope>
</reference>
<comment type="subcellular location">
    <subcellularLocation>
        <location evidence="1">Host cytoplasm</location>
    </subcellularLocation>
</comment>
<dbReference type="GO" id="GO:0005737">
    <property type="term" value="C:cytoplasm"/>
    <property type="evidence" value="ECO:0007669"/>
    <property type="project" value="TreeGrafter"/>
</dbReference>
<dbReference type="InterPro" id="IPR000719">
    <property type="entry name" value="Prot_kinase_dom"/>
</dbReference>
<dbReference type="InterPro" id="IPR011009">
    <property type="entry name" value="Kinase-like_dom_sf"/>
</dbReference>
<dbReference type="SMART" id="SM00220">
    <property type="entry name" value="S_TKc"/>
    <property type="match status" value="1"/>
</dbReference>
<dbReference type="STRING" id="387005.A0A183H4N6"/>
<evidence type="ECO:0000256" key="5">
    <source>
        <dbReference type="ARBA" id="ARBA00022679"/>
    </source>
</evidence>
<dbReference type="PANTHER" id="PTHR22984">
    <property type="entry name" value="SERINE/THREONINE-PROTEIN KINASE PIM"/>
    <property type="match status" value="1"/>
</dbReference>
<dbReference type="Gene3D" id="3.30.200.20">
    <property type="entry name" value="Phosphorylase Kinase, domain 1"/>
    <property type="match status" value="1"/>
</dbReference>
<keyword evidence="7" id="KW-0418">Kinase</keyword>
<dbReference type="EMBL" id="UZAJ01001409">
    <property type="protein sequence ID" value="VDO33007.1"/>
    <property type="molecule type" value="Genomic_DNA"/>
</dbReference>
<dbReference type="GO" id="GO:0005524">
    <property type="term" value="F:ATP binding"/>
    <property type="evidence" value="ECO:0007669"/>
    <property type="project" value="UniProtKB-UniRule"/>
</dbReference>
<evidence type="ECO:0000256" key="12">
    <source>
        <dbReference type="PROSITE-ProRule" id="PRU10141"/>
    </source>
</evidence>
<evidence type="ECO:0000259" key="15">
    <source>
        <dbReference type="PROSITE" id="PS50011"/>
    </source>
</evidence>
<keyword evidence="6 12" id="KW-0547">Nucleotide-binding</keyword>
<dbReference type="GO" id="GO:0030430">
    <property type="term" value="C:host cell cytoplasm"/>
    <property type="evidence" value="ECO:0007669"/>
    <property type="project" value="UniProtKB-SubCell"/>
</dbReference>
<accession>A0A183H4N6</accession>
<evidence type="ECO:0000256" key="11">
    <source>
        <dbReference type="ARBA" id="ARBA00048679"/>
    </source>
</evidence>
<dbReference type="AlphaFoldDB" id="A0A183H4N6"/>
<evidence type="ECO:0000256" key="2">
    <source>
        <dbReference type="ARBA" id="ARBA00012513"/>
    </source>
</evidence>
<keyword evidence="5" id="KW-0808">Transferase</keyword>
<evidence type="ECO:0000313" key="16">
    <source>
        <dbReference type="EMBL" id="VDO33007.1"/>
    </source>
</evidence>
<feature type="binding site" evidence="12">
    <location>
        <position position="63"/>
    </location>
    <ligand>
        <name>ATP</name>
        <dbReference type="ChEBI" id="CHEBI:30616"/>
    </ligand>
</feature>
<evidence type="ECO:0000256" key="13">
    <source>
        <dbReference type="RuleBase" id="RU000304"/>
    </source>
</evidence>
<dbReference type="Pfam" id="PF00069">
    <property type="entry name" value="Pkinase"/>
    <property type="match status" value="1"/>
</dbReference>
<comment type="catalytic activity">
    <reaction evidence="11">
        <text>L-seryl-[protein] + ATP = O-phospho-L-seryl-[protein] + ADP + H(+)</text>
        <dbReference type="Rhea" id="RHEA:17989"/>
        <dbReference type="Rhea" id="RHEA-COMP:9863"/>
        <dbReference type="Rhea" id="RHEA-COMP:11604"/>
        <dbReference type="ChEBI" id="CHEBI:15378"/>
        <dbReference type="ChEBI" id="CHEBI:29999"/>
        <dbReference type="ChEBI" id="CHEBI:30616"/>
        <dbReference type="ChEBI" id="CHEBI:83421"/>
        <dbReference type="ChEBI" id="CHEBI:456216"/>
        <dbReference type="EC" id="2.7.11.1"/>
    </reaction>
</comment>
<comment type="similarity">
    <text evidence="13">Belongs to the protein kinase superfamily.</text>
</comment>
<evidence type="ECO:0000256" key="4">
    <source>
        <dbReference type="ARBA" id="ARBA00022527"/>
    </source>
</evidence>
<evidence type="ECO:0000313" key="18">
    <source>
        <dbReference type="WBParaSite" id="OFLC_0000244501-mRNA-1"/>
    </source>
</evidence>
<dbReference type="EC" id="2.7.11.1" evidence="2"/>
<evidence type="ECO:0000256" key="14">
    <source>
        <dbReference type="SAM" id="MobiDB-lite"/>
    </source>
</evidence>
<dbReference type="PANTHER" id="PTHR22984:SF25">
    <property type="entry name" value="PROTEIN KINASE DOMAIN-CONTAINING PROTEIN"/>
    <property type="match status" value="1"/>
</dbReference>
<evidence type="ECO:0000256" key="3">
    <source>
        <dbReference type="ARBA" id="ARBA00016885"/>
    </source>
</evidence>
<keyword evidence="4 13" id="KW-0723">Serine/threonine-protein kinase</keyword>
<dbReference type="GO" id="GO:0004674">
    <property type="term" value="F:protein serine/threonine kinase activity"/>
    <property type="evidence" value="ECO:0007669"/>
    <property type="project" value="UniProtKB-KW"/>
</dbReference>
<evidence type="ECO:0000256" key="6">
    <source>
        <dbReference type="ARBA" id="ARBA00022741"/>
    </source>
</evidence>
<evidence type="ECO:0000256" key="8">
    <source>
        <dbReference type="ARBA" id="ARBA00022840"/>
    </source>
</evidence>
<dbReference type="SUPFAM" id="SSF56112">
    <property type="entry name" value="Protein kinase-like (PK-like)"/>
    <property type="match status" value="1"/>
</dbReference>
<protein>
    <recommendedName>
        <fullName evidence="3">Serine/threonine-protein kinase 1</fullName>
        <ecNumber evidence="2">2.7.11.1</ecNumber>
    </recommendedName>
</protein>
<dbReference type="PROSITE" id="PS00108">
    <property type="entry name" value="PROTEIN_KINASE_ST"/>
    <property type="match status" value="1"/>
</dbReference>
<reference evidence="18" key="1">
    <citation type="submission" date="2016-06" db="UniProtKB">
        <authorList>
            <consortium name="WormBaseParasite"/>
        </authorList>
    </citation>
    <scope>IDENTIFICATION</scope>
</reference>
<evidence type="ECO:0000313" key="17">
    <source>
        <dbReference type="Proteomes" id="UP000267606"/>
    </source>
</evidence>
<sequence length="361" mass="41741">MLCRKLQDLTYCISYNINFLNDKAHGAKQFRKKYTILEELGRGGFGIVYKGERNEDGAPVAVKFVEHKRVREWTMRKKNLQKCKQLIPTEICLLEMCRNVSGVVQLIDCSKGFLIVMERPEQCLDLFDLISVYGYLDEEIARSIFVQILNTTCLLYSTYGIFHRDIKDENIIINMHTGEAMLVDFGAAALISEACIKEFQGTRSYCPPEWFKRLTYLPSEATVWSLGIVLYVMVSGCLPFQNEVQICLGRFTIPKHISKDCENLLRQCLAVTPSRRPNLMEIFKHRWLNQSIVVHSEPFKIVLQQSFQRRKEAQASHKLKQRRIQEKDKKSSNAKRNAVTNEFITKMNLSKSISIDDSSDM</sequence>
<dbReference type="PROSITE" id="PS00107">
    <property type="entry name" value="PROTEIN_KINASE_ATP"/>
    <property type="match status" value="1"/>
</dbReference>
<dbReference type="WBParaSite" id="OFLC_0000244501-mRNA-1">
    <property type="protein sequence ID" value="OFLC_0000244501-mRNA-1"/>
    <property type="gene ID" value="OFLC_0000244501"/>
</dbReference>
<dbReference type="Proteomes" id="UP000267606">
    <property type="component" value="Unassembled WGS sequence"/>
</dbReference>
<dbReference type="InterPro" id="IPR017441">
    <property type="entry name" value="Protein_kinase_ATP_BS"/>
</dbReference>
<keyword evidence="8 12" id="KW-0067">ATP-binding</keyword>
<dbReference type="InterPro" id="IPR008271">
    <property type="entry name" value="Ser/Thr_kinase_AS"/>
</dbReference>
<feature type="region of interest" description="Disordered" evidence="14">
    <location>
        <begin position="313"/>
        <end position="338"/>
    </location>
</feature>
<evidence type="ECO:0000256" key="1">
    <source>
        <dbReference type="ARBA" id="ARBA00004192"/>
    </source>
</evidence>
<evidence type="ECO:0000256" key="10">
    <source>
        <dbReference type="ARBA" id="ARBA00047899"/>
    </source>
</evidence>
<comment type="catalytic activity">
    <reaction evidence="10">
        <text>L-threonyl-[protein] + ATP = O-phospho-L-threonyl-[protein] + ADP + H(+)</text>
        <dbReference type="Rhea" id="RHEA:46608"/>
        <dbReference type="Rhea" id="RHEA-COMP:11060"/>
        <dbReference type="Rhea" id="RHEA-COMP:11605"/>
        <dbReference type="ChEBI" id="CHEBI:15378"/>
        <dbReference type="ChEBI" id="CHEBI:30013"/>
        <dbReference type="ChEBI" id="CHEBI:30616"/>
        <dbReference type="ChEBI" id="CHEBI:61977"/>
        <dbReference type="ChEBI" id="CHEBI:456216"/>
        <dbReference type="EC" id="2.7.11.1"/>
    </reaction>
</comment>
<organism evidence="18">
    <name type="scientific">Onchocerca flexuosa</name>
    <dbReference type="NCBI Taxonomy" id="387005"/>
    <lineage>
        <taxon>Eukaryota</taxon>
        <taxon>Metazoa</taxon>
        <taxon>Ecdysozoa</taxon>
        <taxon>Nematoda</taxon>
        <taxon>Chromadorea</taxon>
        <taxon>Rhabditida</taxon>
        <taxon>Spirurina</taxon>
        <taxon>Spiruromorpha</taxon>
        <taxon>Filarioidea</taxon>
        <taxon>Onchocercidae</taxon>
        <taxon>Onchocerca</taxon>
    </lineage>
</organism>
<keyword evidence="9" id="KW-1035">Host cytoplasm</keyword>
<dbReference type="PROSITE" id="PS50011">
    <property type="entry name" value="PROTEIN_KINASE_DOM"/>
    <property type="match status" value="1"/>
</dbReference>